<organism evidence="5 6">
    <name type="scientific">Paenibacillus sambharensis</name>
    <dbReference type="NCBI Taxonomy" id="1803190"/>
    <lineage>
        <taxon>Bacteria</taxon>
        <taxon>Bacillati</taxon>
        <taxon>Bacillota</taxon>
        <taxon>Bacilli</taxon>
        <taxon>Bacillales</taxon>
        <taxon>Paenibacillaceae</taxon>
        <taxon>Paenibacillus</taxon>
    </lineage>
</organism>
<keyword evidence="2 5" id="KW-0378">Hydrolase</keyword>
<dbReference type="Proteomes" id="UP000249522">
    <property type="component" value="Unassembled WGS sequence"/>
</dbReference>
<name>A0A2W1L357_9BACL</name>
<gene>
    <name evidence="5" type="ORF">DNH61_18885</name>
</gene>
<evidence type="ECO:0000256" key="3">
    <source>
        <dbReference type="ARBA" id="ARBA00038050"/>
    </source>
</evidence>
<dbReference type="GO" id="GO:0005829">
    <property type="term" value="C:cytosol"/>
    <property type="evidence" value="ECO:0007669"/>
    <property type="project" value="TreeGrafter"/>
</dbReference>
<sequence>MDSAASKDNPIVQYYIVNHDLGMSAGKIAAQTAHAATTLTLHALLNEKGGSQELFRAWLESGQRKIVLKGKANELAELAGSGYLAIRDAGHTEVPSGSLTVVVLPPMLKSEAQKLTGRFSLL</sequence>
<dbReference type="Gene3D" id="3.40.1490.10">
    <property type="entry name" value="Bit1"/>
    <property type="match status" value="1"/>
</dbReference>
<reference evidence="5 6" key="1">
    <citation type="submission" date="2018-06" db="EMBL/GenBank/DDBJ databases">
        <title>Paenibacillus imtechensis sp. nov.</title>
        <authorList>
            <person name="Pinnaka A.K."/>
            <person name="Singh H."/>
            <person name="Kaur M."/>
        </authorList>
    </citation>
    <scope>NUCLEOTIDE SEQUENCE [LARGE SCALE GENOMIC DNA]</scope>
    <source>
        <strain evidence="5 6">SMB1</strain>
    </source>
</reference>
<dbReference type="InterPro" id="IPR023476">
    <property type="entry name" value="Pep_tRNA_hydro_II_dom_sf"/>
</dbReference>
<comment type="caution">
    <text evidence="5">The sequence shown here is derived from an EMBL/GenBank/DDBJ whole genome shotgun (WGS) entry which is preliminary data.</text>
</comment>
<comment type="catalytic activity">
    <reaction evidence="4">
        <text>an N-acyl-L-alpha-aminoacyl-tRNA + H2O = an N-acyl-L-amino acid + a tRNA + H(+)</text>
        <dbReference type="Rhea" id="RHEA:54448"/>
        <dbReference type="Rhea" id="RHEA-COMP:10123"/>
        <dbReference type="Rhea" id="RHEA-COMP:13883"/>
        <dbReference type="ChEBI" id="CHEBI:15377"/>
        <dbReference type="ChEBI" id="CHEBI:15378"/>
        <dbReference type="ChEBI" id="CHEBI:59874"/>
        <dbReference type="ChEBI" id="CHEBI:78442"/>
        <dbReference type="ChEBI" id="CHEBI:138191"/>
        <dbReference type="EC" id="3.1.1.29"/>
    </reaction>
</comment>
<dbReference type="EMBL" id="QKRB01000053">
    <property type="protein sequence ID" value="PZD94458.1"/>
    <property type="molecule type" value="Genomic_DNA"/>
</dbReference>
<proteinExistence type="inferred from homology"/>
<evidence type="ECO:0000256" key="2">
    <source>
        <dbReference type="ARBA" id="ARBA00022801"/>
    </source>
</evidence>
<evidence type="ECO:0000256" key="1">
    <source>
        <dbReference type="ARBA" id="ARBA00013260"/>
    </source>
</evidence>
<dbReference type="InterPro" id="IPR002833">
    <property type="entry name" value="PTH2"/>
</dbReference>
<dbReference type="OrthoDB" id="2867343at2"/>
<accession>A0A2W1L357</accession>
<evidence type="ECO:0000313" key="5">
    <source>
        <dbReference type="EMBL" id="PZD94458.1"/>
    </source>
</evidence>
<evidence type="ECO:0000313" key="6">
    <source>
        <dbReference type="Proteomes" id="UP000249522"/>
    </source>
</evidence>
<dbReference type="SUPFAM" id="SSF102462">
    <property type="entry name" value="Peptidyl-tRNA hydrolase II"/>
    <property type="match status" value="1"/>
</dbReference>
<dbReference type="Pfam" id="PF01981">
    <property type="entry name" value="PTH2"/>
    <property type="match status" value="1"/>
</dbReference>
<dbReference type="GO" id="GO:0004045">
    <property type="term" value="F:peptidyl-tRNA hydrolase activity"/>
    <property type="evidence" value="ECO:0007669"/>
    <property type="project" value="UniProtKB-EC"/>
</dbReference>
<dbReference type="EC" id="3.1.1.29" evidence="1"/>
<evidence type="ECO:0000256" key="4">
    <source>
        <dbReference type="ARBA" id="ARBA00048707"/>
    </source>
</evidence>
<comment type="similarity">
    <text evidence="3">Belongs to the PTH2 family.</text>
</comment>
<dbReference type="AlphaFoldDB" id="A0A2W1L357"/>
<keyword evidence="6" id="KW-1185">Reference proteome</keyword>
<dbReference type="PANTHER" id="PTHR12649">
    <property type="entry name" value="PEPTIDYL-TRNA HYDROLASE 2"/>
    <property type="match status" value="1"/>
</dbReference>
<dbReference type="PANTHER" id="PTHR12649:SF11">
    <property type="entry name" value="PEPTIDYL-TRNA HYDROLASE 2, MITOCHONDRIAL"/>
    <property type="match status" value="1"/>
</dbReference>
<protein>
    <recommendedName>
        <fullName evidence="1">peptidyl-tRNA hydrolase</fullName>
        <ecNumber evidence="1">3.1.1.29</ecNumber>
    </recommendedName>
</protein>